<dbReference type="RefSeq" id="WP_352014927.1">
    <property type="nucleotide sequence ID" value="NZ_JBHSBC010000021.1"/>
</dbReference>
<evidence type="ECO:0000256" key="2">
    <source>
        <dbReference type="ARBA" id="ARBA00022448"/>
    </source>
</evidence>
<evidence type="ECO:0000313" key="8">
    <source>
        <dbReference type="EMBL" id="MFC3982873.1"/>
    </source>
</evidence>
<keyword evidence="6" id="KW-0411">Iron-sulfur</keyword>
<dbReference type="PANTHER" id="PTHR36923">
    <property type="entry name" value="FERREDOXIN"/>
    <property type="match status" value="1"/>
</dbReference>
<evidence type="ECO:0000256" key="4">
    <source>
        <dbReference type="ARBA" id="ARBA00022982"/>
    </source>
</evidence>
<evidence type="ECO:0000313" key="9">
    <source>
        <dbReference type="Proteomes" id="UP001595698"/>
    </source>
</evidence>
<keyword evidence="3" id="KW-0479">Metal-binding</keyword>
<gene>
    <name evidence="8" type="ORF">ACFOYY_22255</name>
</gene>
<reference evidence="9" key="1">
    <citation type="journal article" date="2019" name="Int. J. Syst. Evol. Microbiol.">
        <title>The Global Catalogue of Microorganisms (GCM) 10K type strain sequencing project: providing services to taxonomists for standard genome sequencing and annotation.</title>
        <authorList>
            <consortium name="The Broad Institute Genomics Platform"/>
            <consortium name="The Broad Institute Genome Sequencing Center for Infectious Disease"/>
            <person name="Wu L."/>
            <person name="Ma J."/>
        </authorList>
    </citation>
    <scope>NUCLEOTIDE SEQUENCE [LARGE SCALE GENOMIC DNA]</scope>
    <source>
        <strain evidence="9">TBRC 7912</strain>
    </source>
</reference>
<dbReference type="EMBL" id="JBHSBC010000021">
    <property type="protein sequence ID" value="MFC3982873.1"/>
    <property type="molecule type" value="Genomic_DNA"/>
</dbReference>
<dbReference type="Pfam" id="PF13459">
    <property type="entry name" value="Fer4_15"/>
    <property type="match status" value="1"/>
</dbReference>
<protein>
    <submittedName>
        <fullName evidence="8">Ferredoxin</fullName>
    </submittedName>
</protein>
<dbReference type="Proteomes" id="UP001595698">
    <property type="component" value="Unassembled WGS sequence"/>
</dbReference>
<keyword evidence="4" id="KW-0249">Electron transport</keyword>
<dbReference type="PANTHER" id="PTHR36923:SF3">
    <property type="entry name" value="FERREDOXIN"/>
    <property type="match status" value="1"/>
</dbReference>
<sequence length="65" mass="7069">MKVIVDYDRCEGHGMCEERAGDIFRLDDAGDLHFSYEGEEIPARREADAKAAAGVCPVAALKIVS</sequence>
<evidence type="ECO:0000256" key="5">
    <source>
        <dbReference type="ARBA" id="ARBA00023004"/>
    </source>
</evidence>
<dbReference type="SUPFAM" id="SSF54862">
    <property type="entry name" value="4Fe-4S ferredoxins"/>
    <property type="match status" value="1"/>
</dbReference>
<name>A0ABV8F2I3_9ACTN</name>
<organism evidence="8 9">
    <name type="scientific">Streptosporangium jomthongense</name>
    <dbReference type="NCBI Taxonomy" id="1193683"/>
    <lineage>
        <taxon>Bacteria</taxon>
        <taxon>Bacillati</taxon>
        <taxon>Actinomycetota</taxon>
        <taxon>Actinomycetes</taxon>
        <taxon>Streptosporangiales</taxon>
        <taxon>Streptosporangiaceae</taxon>
        <taxon>Streptosporangium</taxon>
    </lineage>
</organism>
<comment type="caution">
    <text evidence="8">The sequence shown here is derived from an EMBL/GenBank/DDBJ whole genome shotgun (WGS) entry which is preliminary data.</text>
</comment>
<keyword evidence="9" id="KW-1185">Reference proteome</keyword>
<dbReference type="InterPro" id="IPR051269">
    <property type="entry name" value="Fe-S_cluster_ET"/>
</dbReference>
<evidence type="ECO:0000256" key="7">
    <source>
        <dbReference type="ARBA" id="ARBA00023291"/>
    </source>
</evidence>
<keyword evidence="5" id="KW-0408">Iron</keyword>
<evidence type="ECO:0000256" key="6">
    <source>
        <dbReference type="ARBA" id="ARBA00023014"/>
    </source>
</evidence>
<keyword evidence="2" id="KW-0813">Transport</keyword>
<accession>A0ABV8F2I3</accession>
<evidence type="ECO:0000256" key="3">
    <source>
        <dbReference type="ARBA" id="ARBA00022723"/>
    </source>
</evidence>
<comment type="cofactor">
    <cofactor evidence="1">
        <name>[3Fe-4S] cluster</name>
        <dbReference type="ChEBI" id="CHEBI:21137"/>
    </cofactor>
</comment>
<keyword evidence="7" id="KW-0003">3Fe-4S</keyword>
<evidence type="ECO:0000256" key="1">
    <source>
        <dbReference type="ARBA" id="ARBA00001927"/>
    </source>
</evidence>
<proteinExistence type="predicted"/>
<dbReference type="Gene3D" id="3.30.70.20">
    <property type="match status" value="1"/>
</dbReference>